<dbReference type="RefSeq" id="WP_238533595.1">
    <property type="nucleotide sequence ID" value="NZ_JAPJUH010000004.1"/>
</dbReference>
<protein>
    <submittedName>
        <fullName evidence="3">Uncharacterized protein</fullName>
    </submittedName>
</protein>
<dbReference type="AlphaFoldDB" id="A0A9X3DDR0"/>
<evidence type="ECO:0000256" key="2">
    <source>
        <dbReference type="SAM" id="SignalP"/>
    </source>
</evidence>
<feature type="transmembrane region" description="Helical" evidence="1">
    <location>
        <begin position="51"/>
        <end position="71"/>
    </location>
</feature>
<keyword evidence="1" id="KW-1133">Transmembrane helix</keyword>
<sequence length="91" mass="10211">MMKKTFTFILFSIACVFLFSANVQAQCAMCSINAEQGVKNGNTVSAGLNTGVLYLLAIPYLMAIIVGVVWYKKFRKKNVELNMKKEPFHLN</sequence>
<dbReference type="Proteomes" id="UP001142592">
    <property type="component" value="Unassembled WGS sequence"/>
</dbReference>
<dbReference type="EMBL" id="JAPJUH010000004">
    <property type="protein sequence ID" value="MCX3265853.1"/>
    <property type="molecule type" value="Genomic_DNA"/>
</dbReference>
<comment type="caution">
    <text evidence="3">The sequence shown here is derived from an EMBL/GenBank/DDBJ whole genome shotgun (WGS) entry which is preliminary data.</text>
</comment>
<proteinExistence type="predicted"/>
<keyword evidence="1" id="KW-0472">Membrane</keyword>
<keyword evidence="1" id="KW-0812">Transmembrane</keyword>
<dbReference type="PROSITE" id="PS51257">
    <property type="entry name" value="PROKAR_LIPOPROTEIN"/>
    <property type="match status" value="1"/>
</dbReference>
<evidence type="ECO:0000256" key="1">
    <source>
        <dbReference type="SAM" id="Phobius"/>
    </source>
</evidence>
<organism evidence="3 4">
    <name type="scientific">Pedobacter agri</name>
    <dbReference type="NCBI Taxonomy" id="454586"/>
    <lineage>
        <taxon>Bacteria</taxon>
        <taxon>Pseudomonadati</taxon>
        <taxon>Bacteroidota</taxon>
        <taxon>Sphingobacteriia</taxon>
        <taxon>Sphingobacteriales</taxon>
        <taxon>Sphingobacteriaceae</taxon>
        <taxon>Pedobacter</taxon>
    </lineage>
</organism>
<name>A0A9X3DDR0_9SPHI</name>
<feature type="chain" id="PRO_5040926163" evidence="2">
    <location>
        <begin position="26"/>
        <end position="91"/>
    </location>
</feature>
<accession>A0A9X3DDR0</accession>
<gene>
    <name evidence="3" type="ORF">OQZ29_13930</name>
</gene>
<evidence type="ECO:0000313" key="3">
    <source>
        <dbReference type="EMBL" id="MCX3265853.1"/>
    </source>
</evidence>
<feature type="signal peptide" evidence="2">
    <location>
        <begin position="1"/>
        <end position="25"/>
    </location>
</feature>
<keyword evidence="2" id="KW-0732">Signal</keyword>
<reference evidence="3" key="1">
    <citation type="submission" date="2022-11" db="EMBL/GenBank/DDBJ databases">
        <authorList>
            <person name="Graham C."/>
            <person name="Newman J.D."/>
        </authorList>
    </citation>
    <scope>NUCLEOTIDE SEQUENCE</scope>
    <source>
        <strain evidence="3">DSM 19486</strain>
    </source>
</reference>
<keyword evidence="4" id="KW-1185">Reference proteome</keyword>
<evidence type="ECO:0000313" key="4">
    <source>
        <dbReference type="Proteomes" id="UP001142592"/>
    </source>
</evidence>